<gene>
    <name evidence="2" type="ordered locus">syc1390_c</name>
</gene>
<dbReference type="eggNOG" id="ENOG5032U0G">
    <property type="taxonomic scope" value="Bacteria"/>
</dbReference>
<accession>A0A0H3K2U3</accession>
<keyword evidence="1" id="KW-1133">Transmembrane helix</keyword>
<proteinExistence type="predicted"/>
<organism evidence="2 3">
    <name type="scientific">Synechococcus sp. (strain ATCC 27144 / PCC 6301 / SAUG 1402/1)</name>
    <name type="common">Anacystis nidulans</name>
    <dbReference type="NCBI Taxonomy" id="269084"/>
    <lineage>
        <taxon>Bacteria</taxon>
        <taxon>Bacillati</taxon>
        <taxon>Cyanobacteriota</taxon>
        <taxon>Cyanophyceae</taxon>
        <taxon>Synechococcales</taxon>
        <taxon>Synechococcaceae</taxon>
        <taxon>Synechococcus</taxon>
    </lineage>
</organism>
<sequence length="123" mass="13477">MYYFPDQPPYFLLIAGFLAAVTSGSAFAAILKQLVRQWLVDPETPLSALRGVELRLPYLAMVIGVGLFLAAGMQIFGFPAWFAAAIALPLTVLTAGLVWWQLTNVMRQIEQGGLKSLDLDSFV</sequence>
<name>A0A0H3K2U3_SYNP6</name>
<dbReference type="EMBL" id="AP008231">
    <property type="protein sequence ID" value="BAD79580.1"/>
    <property type="molecule type" value="Genomic_DNA"/>
</dbReference>
<dbReference type="GeneID" id="72428924"/>
<reference evidence="2 3" key="1">
    <citation type="journal article" date="2007" name="Photosyn. Res.">
        <title>Complete nucleotide sequence of the freshwater unicellular cyanobacterium Synechococcus elongatus PCC 6301 chromosome: gene content and organization.</title>
        <authorList>
            <person name="Sugita C."/>
            <person name="Ogata K."/>
            <person name="Shikata M."/>
            <person name="Jikuya H."/>
            <person name="Takano J."/>
            <person name="Furumichi M."/>
            <person name="Kanehisa M."/>
            <person name="Omata T."/>
            <person name="Sugiura M."/>
            <person name="Sugita M."/>
        </authorList>
    </citation>
    <scope>NUCLEOTIDE SEQUENCE [LARGE SCALE GENOMIC DNA]</scope>
    <source>
        <strain evidence="3">ATCC 27144 / PCC 6301 / SAUG 1402/1</strain>
    </source>
</reference>
<evidence type="ECO:0000256" key="1">
    <source>
        <dbReference type="SAM" id="Phobius"/>
    </source>
</evidence>
<evidence type="ECO:0000313" key="3">
    <source>
        <dbReference type="Proteomes" id="UP000001175"/>
    </source>
</evidence>
<dbReference type="KEGG" id="syc:syc1390_c"/>
<keyword evidence="1" id="KW-0812">Transmembrane</keyword>
<feature type="transmembrane region" description="Helical" evidence="1">
    <location>
        <begin position="56"/>
        <end position="75"/>
    </location>
</feature>
<dbReference type="RefSeq" id="WP_011243702.1">
    <property type="nucleotide sequence ID" value="NC_006576.1"/>
</dbReference>
<feature type="transmembrane region" description="Helical" evidence="1">
    <location>
        <begin position="12"/>
        <end position="35"/>
    </location>
</feature>
<evidence type="ECO:0000313" key="2">
    <source>
        <dbReference type="EMBL" id="BAD79580.1"/>
    </source>
</evidence>
<dbReference type="AlphaFoldDB" id="A0A0H3K2U3"/>
<dbReference type="Proteomes" id="UP000001175">
    <property type="component" value="Chromosome"/>
</dbReference>
<keyword evidence="1" id="KW-0472">Membrane</keyword>
<feature type="transmembrane region" description="Helical" evidence="1">
    <location>
        <begin position="81"/>
        <end position="100"/>
    </location>
</feature>
<protein>
    <submittedName>
        <fullName evidence="2">Uncharacterized protein</fullName>
    </submittedName>
</protein>